<keyword evidence="5 7" id="KW-1133">Transmembrane helix</keyword>
<evidence type="ECO:0000256" key="2">
    <source>
        <dbReference type="ARBA" id="ARBA00007755"/>
    </source>
</evidence>
<evidence type="ECO:0000256" key="7">
    <source>
        <dbReference type="SAM" id="Phobius"/>
    </source>
</evidence>
<evidence type="ECO:0000313" key="10">
    <source>
        <dbReference type="Proteomes" id="UP001310022"/>
    </source>
</evidence>
<evidence type="ECO:0000256" key="5">
    <source>
        <dbReference type="ARBA" id="ARBA00022989"/>
    </source>
</evidence>
<dbReference type="InterPro" id="IPR003706">
    <property type="entry name" value="CstA_N"/>
</dbReference>
<feature type="transmembrane region" description="Helical" evidence="7">
    <location>
        <begin position="80"/>
        <end position="98"/>
    </location>
</feature>
<evidence type="ECO:0000256" key="1">
    <source>
        <dbReference type="ARBA" id="ARBA00004651"/>
    </source>
</evidence>
<gene>
    <name evidence="9" type="ORF">PEDI_05130</name>
</gene>
<feature type="transmembrane region" description="Helical" evidence="7">
    <location>
        <begin position="6"/>
        <end position="22"/>
    </location>
</feature>
<feature type="domain" description="CstA N-terminal" evidence="8">
    <location>
        <begin position="1"/>
        <end position="143"/>
    </location>
</feature>
<sequence length="492" mass="54345">MWTFFIAIAALITGYFLYGRWMERLFEADPKRQTPAFSKEDGVDFQPMPLWKVFLIEFLNIAGLGPIFGAVLGALYGPMAFLWIVIGCIFMGAVHDYFSGMLSLRMGGASIPEVVGKYLGPAGRQAMRILSLLLLLIVGVAFVAGPADLLTSYTGGGLVYWLYGIFAYYLLATLLPIDKIIGRVYPIFGIVLMIMALGVAGTMLLGEFSGSVQMPELHWRHLSNAHYQPEVHLLFPMLFIVISCGALSGFHSTQAPMMARTLSNEKEGRMAFYGAMIAEGILAMIWAMAAMTYFGDVEGLNREMQIAGHGPAWVVSEICNSWMGKVGGLLALIGVVACPISTGDTAFRSARLILADIFQWDQGAIKNRLMISIPLFLLAFFMSQLDFTTIWKYLGITNQLLAVLVLWTIAVYLQRSEKIHWISSIPATFMSVVCSAYLLGAPLSQGGLGLPANWFYPLSIIFGLALLLIFLYTGRIKAQQQKVYRYKKSLQS</sequence>
<dbReference type="Proteomes" id="UP001310022">
    <property type="component" value="Unassembled WGS sequence"/>
</dbReference>
<feature type="transmembrane region" description="Helical" evidence="7">
    <location>
        <begin position="326"/>
        <end position="347"/>
    </location>
</feature>
<feature type="transmembrane region" description="Helical" evidence="7">
    <location>
        <begin position="231"/>
        <end position="250"/>
    </location>
</feature>
<feature type="transmembrane region" description="Helical" evidence="7">
    <location>
        <begin position="391"/>
        <end position="413"/>
    </location>
</feature>
<protein>
    <submittedName>
        <fullName evidence="9">Carbon starvation protein CstA</fullName>
    </submittedName>
</protein>
<evidence type="ECO:0000256" key="6">
    <source>
        <dbReference type="ARBA" id="ARBA00023136"/>
    </source>
</evidence>
<dbReference type="RefSeq" id="WP_338235859.1">
    <property type="nucleotide sequence ID" value="NZ_BQKE01000001.1"/>
</dbReference>
<feature type="transmembrane region" description="Helical" evidence="7">
    <location>
        <begin position="53"/>
        <end position="74"/>
    </location>
</feature>
<comment type="similarity">
    <text evidence="2">Belongs to the peptide transporter carbon starvation (CstA) (TC 2.A.114) family.</text>
</comment>
<dbReference type="GO" id="GO:0009267">
    <property type="term" value="P:cellular response to starvation"/>
    <property type="evidence" value="ECO:0007669"/>
    <property type="project" value="InterPro"/>
</dbReference>
<feature type="transmembrane region" description="Helical" evidence="7">
    <location>
        <begin position="129"/>
        <end position="147"/>
    </location>
</feature>
<dbReference type="EMBL" id="BQKE01000001">
    <property type="protein sequence ID" value="GJM59961.1"/>
    <property type="molecule type" value="Genomic_DNA"/>
</dbReference>
<feature type="transmembrane region" description="Helical" evidence="7">
    <location>
        <begin position="368"/>
        <end position="385"/>
    </location>
</feature>
<proteinExistence type="inferred from homology"/>
<dbReference type="AlphaFoldDB" id="A0AAN4VU06"/>
<feature type="transmembrane region" description="Helical" evidence="7">
    <location>
        <begin position="425"/>
        <end position="442"/>
    </location>
</feature>
<evidence type="ECO:0000256" key="3">
    <source>
        <dbReference type="ARBA" id="ARBA00022475"/>
    </source>
</evidence>
<name>A0AAN4VU06_9BACT</name>
<keyword evidence="10" id="KW-1185">Reference proteome</keyword>
<dbReference type="PANTHER" id="PTHR30252">
    <property type="entry name" value="INNER MEMBRANE PEPTIDE TRANSPORTER"/>
    <property type="match status" value="1"/>
</dbReference>
<comment type="caution">
    <text evidence="9">The sequence shown here is derived from an EMBL/GenBank/DDBJ whole genome shotgun (WGS) entry which is preliminary data.</text>
</comment>
<reference evidence="9 10" key="1">
    <citation type="submission" date="2021-12" db="EMBL/GenBank/DDBJ databases">
        <title>Genome sequencing of bacteria with rrn-lacking chromosome and rrn-plasmid.</title>
        <authorList>
            <person name="Anda M."/>
            <person name="Iwasaki W."/>
        </authorList>
    </citation>
    <scope>NUCLEOTIDE SEQUENCE [LARGE SCALE GENOMIC DNA]</scope>
    <source>
        <strain evidence="9 10">NBRC 15940</strain>
    </source>
</reference>
<feature type="transmembrane region" description="Helical" evidence="7">
    <location>
        <begin position="184"/>
        <end position="205"/>
    </location>
</feature>
<feature type="transmembrane region" description="Helical" evidence="7">
    <location>
        <begin position="271"/>
        <end position="294"/>
    </location>
</feature>
<keyword evidence="6 7" id="KW-0472">Membrane</keyword>
<comment type="subcellular location">
    <subcellularLocation>
        <location evidence="1">Cell membrane</location>
        <topology evidence="1">Multi-pass membrane protein</topology>
    </subcellularLocation>
</comment>
<evidence type="ECO:0000313" key="9">
    <source>
        <dbReference type="EMBL" id="GJM59961.1"/>
    </source>
</evidence>
<feature type="domain" description="CstA N-terminal" evidence="8">
    <location>
        <begin position="160"/>
        <end position="314"/>
    </location>
</feature>
<dbReference type="PANTHER" id="PTHR30252:SF4">
    <property type="entry name" value="CARBON STARVATION"/>
    <property type="match status" value="1"/>
</dbReference>
<evidence type="ECO:0000256" key="4">
    <source>
        <dbReference type="ARBA" id="ARBA00022692"/>
    </source>
</evidence>
<evidence type="ECO:0000259" key="8">
    <source>
        <dbReference type="Pfam" id="PF02554"/>
    </source>
</evidence>
<dbReference type="Pfam" id="PF02554">
    <property type="entry name" value="CstA"/>
    <property type="match status" value="2"/>
</dbReference>
<dbReference type="InterPro" id="IPR051605">
    <property type="entry name" value="CstA"/>
</dbReference>
<dbReference type="GO" id="GO:0005886">
    <property type="term" value="C:plasma membrane"/>
    <property type="evidence" value="ECO:0007669"/>
    <property type="project" value="UniProtKB-SubCell"/>
</dbReference>
<keyword evidence="4 7" id="KW-0812">Transmembrane</keyword>
<accession>A0AAN4VU06</accession>
<feature type="transmembrane region" description="Helical" evidence="7">
    <location>
        <begin position="159"/>
        <end position="177"/>
    </location>
</feature>
<feature type="transmembrane region" description="Helical" evidence="7">
    <location>
        <begin position="454"/>
        <end position="472"/>
    </location>
</feature>
<keyword evidence="3" id="KW-1003">Cell membrane</keyword>
<organism evidence="9 10">
    <name type="scientific">Persicobacter diffluens</name>
    <dbReference type="NCBI Taxonomy" id="981"/>
    <lineage>
        <taxon>Bacteria</taxon>
        <taxon>Pseudomonadati</taxon>
        <taxon>Bacteroidota</taxon>
        <taxon>Cytophagia</taxon>
        <taxon>Cytophagales</taxon>
        <taxon>Persicobacteraceae</taxon>
        <taxon>Persicobacter</taxon>
    </lineage>
</organism>